<protein>
    <submittedName>
        <fullName evidence="1">Uncharacterized protein</fullName>
    </submittedName>
</protein>
<dbReference type="InterPro" id="IPR020323">
    <property type="entry name" value="DUF2716"/>
</dbReference>
<dbReference type="OrthoDB" id="9798407at2"/>
<dbReference type="AlphaFoldDB" id="A0A1Y6BKP5"/>
<evidence type="ECO:0000313" key="1">
    <source>
        <dbReference type="EMBL" id="SMF14831.1"/>
    </source>
</evidence>
<dbReference type="STRING" id="1513793.SAMN06296036_105322"/>
<name>A0A1Y6BKP5_9BACT</name>
<accession>A0A1Y6BKP5</accession>
<sequence>MGNTAWVPLSDEEDKQVWNRFKSDFKFNPSVEEFPGIVEPQESVTYSWDVFQSFTNEELLKLAKILATDSGWIYGLDWQHECFQFFPAKAQFDDPWKVSFPDGDYAIIIDKNLKNGYFGHPWEQTICFFGEACLDWLEQQTLDKELVIRSHSNSSSSYKDRLDY</sequence>
<evidence type="ECO:0000313" key="2">
    <source>
        <dbReference type="Proteomes" id="UP000192907"/>
    </source>
</evidence>
<dbReference type="EMBL" id="FWZT01000005">
    <property type="protein sequence ID" value="SMF14831.1"/>
    <property type="molecule type" value="Genomic_DNA"/>
</dbReference>
<dbReference type="Pfam" id="PF10898">
    <property type="entry name" value="DUF2716"/>
    <property type="match status" value="1"/>
</dbReference>
<gene>
    <name evidence="1" type="ORF">SAMN06296036_105322</name>
</gene>
<organism evidence="1 2">
    <name type="scientific">Pseudobacteriovorax antillogorgiicola</name>
    <dbReference type="NCBI Taxonomy" id="1513793"/>
    <lineage>
        <taxon>Bacteria</taxon>
        <taxon>Pseudomonadati</taxon>
        <taxon>Bdellovibrionota</taxon>
        <taxon>Oligoflexia</taxon>
        <taxon>Oligoflexales</taxon>
        <taxon>Pseudobacteriovoracaceae</taxon>
        <taxon>Pseudobacteriovorax</taxon>
    </lineage>
</organism>
<dbReference type="Proteomes" id="UP000192907">
    <property type="component" value="Unassembled WGS sequence"/>
</dbReference>
<keyword evidence="2" id="KW-1185">Reference proteome</keyword>
<dbReference type="RefSeq" id="WP_132317068.1">
    <property type="nucleotide sequence ID" value="NZ_FWZT01000005.1"/>
</dbReference>
<proteinExistence type="predicted"/>
<reference evidence="2" key="1">
    <citation type="submission" date="2017-04" db="EMBL/GenBank/DDBJ databases">
        <authorList>
            <person name="Varghese N."/>
            <person name="Submissions S."/>
        </authorList>
    </citation>
    <scope>NUCLEOTIDE SEQUENCE [LARGE SCALE GENOMIC DNA]</scope>
    <source>
        <strain evidence="2">RKEM611</strain>
    </source>
</reference>